<dbReference type="GO" id="GO:0007283">
    <property type="term" value="P:spermatogenesis"/>
    <property type="evidence" value="ECO:0007669"/>
    <property type="project" value="UniProtKB-KW"/>
</dbReference>
<dbReference type="KEGG" id="pmrn:116943363"/>
<keyword evidence="14" id="KW-1185">Reference proteome</keyword>
<dbReference type="GO" id="GO:0003723">
    <property type="term" value="F:RNA binding"/>
    <property type="evidence" value="ECO:0007669"/>
    <property type="project" value="UniProtKB-UniRule"/>
</dbReference>
<dbReference type="InterPro" id="IPR012677">
    <property type="entry name" value="Nucleotide-bd_a/b_plait_sf"/>
</dbReference>
<feature type="compositionally biased region" description="Low complexity" evidence="12">
    <location>
        <begin position="325"/>
        <end position="349"/>
    </location>
</feature>
<evidence type="ECO:0000259" key="13">
    <source>
        <dbReference type="PROSITE" id="PS50102"/>
    </source>
</evidence>
<name>A0AAJ7WVW0_PETMA</name>
<dbReference type="Proteomes" id="UP001318040">
    <property type="component" value="Chromosome 17"/>
</dbReference>
<organism evidence="14 15">
    <name type="scientific">Petromyzon marinus</name>
    <name type="common">Sea lamprey</name>
    <dbReference type="NCBI Taxonomy" id="7757"/>
    <lineage>
        <taxon>Eukaryota</taxon>
        <taxon>Metazoa</taxon>
        <taxon>Chordata</taxon>
        <taxon>Craniata</taxon>
        <taxon>Vertebrata</taxon>
        <taxon>Cyclostomata</taxon>
        <taxon>Hyperoartia</taxon>
        <taxon>Petromyzontiformes</taxon>
        <taxon>Petromyzontidae</taxon>
        <taxon>Petromyzon</taxon>
    </lineage>
</organism>
<proteinExistence type="predicted"/>
<evidence type="ECO:0000256" key="2">
    <source>
        <dbReference type="ARBA" id="ARBA00021018"/>
    </source>
</evidence>
<dbReference type="GO" id="GO:0005737">
    <property type="term" value="C:cytoplasm"/>
    <property type="evidence" value="ECO:0007669"/>
    <property type="project" value="UniProtKB-SubCell"/>
</dbReference>
<evidence type="ECO:0000256" key="10">
    <source>
        <dbReference type="ARBA" id="ARBA00030581"/>
    </source>
</evidence>
<keyword evidence="8" id="KW-0896">Oogenesis</keyword>
<evidence type="ECO:0000256" key="3">
    <source>
        <dbReference type="ARBA" id="ARBA00022490"/>
    </source>
</evidence>
<dbReference type="FunFam" id="3.30.70.330:FF:000026">
    <property type="entry name" value="APOBEC1 complementation factor isoform X1"/>
    <property type="match status" value="1"/>
</dbReference>
<sequence length="487" mass="52125">MPPCTPICCPSTAIAKPAMLGMACDEEALLDLMLRTGYNMIQENGQRKFGPPPDWQGPPPARGCEVFLGKIPRDLYEDELVPVLETVGKLYLLRLMMEFSGENRGYAFATYTTRTHAEDAIKKLNNFEIRPGCAIGVCISVDNCRLYIGGLPKDKTQEEVMLAMSCATMGVVDVKMSVCPTDKTRNRGYAFVEYESHRAAAMARRKLVPETFELWGHTIKVDWADPKRDTAVVAATEKEASTPGSRRGRVPPPPRRLPDGAPDVAPGGAVVEATAPEPLQPERAGAGDAALLHFGLRGDAAAALRTLRGAALLGAQGGQRGAGAGRVSPRPGLPASSSSSGRRPASLPGPAAPEDGAHGLFEGWGARTKLCWVPRHLQPVPIAFEALPEAAVLSWEVRLRALCRRAGLGDATFELHAHSECGIPVGLLYKVSICGIGEGGFFPELLSTSEVGAREVASRHVYNILSKVMLPSSCLLQGSSAYPPRFP</sequence>
<reference evidence="15" key="1">
    <citation type="submission" date="2025-08" db="UniProtKB">
        <authorList>
            <consortium name="RefSeq"/>
        </authorList>
    </citation>
    <scope>IDENTIFICATION</scope>
    <source>
        <tissue evidence="15">Sperm</tissue>
    </source>
</reference>
<dbReference type="InterPro" id="IPR035979">
    <property type="entry name" value="RBD_domain_sf"/>
</dbReference>
<keyword evidence="7 11" id="KW-0694">RNA-binding</keyword>
<evidence type="ECO:0000256" key="4">
    <source>
        <dbReference type="ARBA" id="ARBA00022737"/>
    </source>
</evidence>
<accession>A0AAJ7WVW0</accession>
<dbReference type="InterPro" id="IPR006535">
    <property type="entry name" value="HnRNP_R/Q_splicing_fac"/>
</dbReference>
<comment type="subcellular location">
    <subcellularLocation>
        <location evidence="1">Cytoplasm</location>
    </subcellularLocation>
</comment>
<evidence type="ECO:0000256" key="8">
    <source>
        <dbReference type="ARBA" id="ARBA00022943"/>
    </source>
</evidence>
<dbReference type="NCBIfam" id="TIGR01648">
    <property type="entry name" value="hnRNP-R-Q"/>
    <property type="match status" value="1"/>
</dbReference>
<keyword evidence="3" id="KW-0963">Cytoplasm</keyword>
<evidence type="ECO:0000256" key="6">
    <source>
        <dbReference type="ARBA" id="ARBA00022871"/>
    </source>
</evidence>
<dbReference type="SMART" id="SM00360">
    <property type="entry name" value="RRM"/>
    <property type="match status" value="2"/>
</dbReference>
<gene>
    <name evidence="15" type="primary">LOC116943363</name>
</gene>
<keyword evidence="6" id="KW-0744">Spermatogenesis</keyword>
<evidence type="ECO:0000256" key="9">
    <source>
        <dbReference type="ARBA" id="ARBA00023254"/>
    </source>
</evidence>
<keyword evidence="4" id="KW-0677">Repeat</keyword>
<evidence type="ECO:0000256" key="11">
    <source>
        <dbReference type="PROSITE-ProRule" id="PRU00176"/>
    </source>
</evidence>
<feature type="region of interest" description="Disordered" evidence="12">
    <location>
        <begin position="232"/>
        <end position="268"/>
    </location>
</feature>
<dbReference type="PROSITE" id="PS50102">
    <property type="entry name" value="RRM"/>
    <property type="match status" value="2"/>
</dbReference>
<dbReference type="AlphaFoldDB" id="A0AAJ7WVW0"/>
<evidence type="ECO:0000313" key="14">
    <source>
        <dbReference type="Proteomes" id="UP001318040"/>
    </source>
</evidence>
<evidence type="ECO:0000313" key="15">
    <source>
        <dbReference type="RefSeq" id="XP_032812089.1"/>
    </source>
</evidence>
<evidence type="ECO:0000256" key="5">
    <source>
        <dbReference type="ARBA" id="ARBA00022782"/>
    </source>
</evidence>
<dbReference type="GO" id="GO:0048477">
    <property type="term" value="P:oogenesis"/>
    <property type="evidence" value="ECO:0007669"/>
    <property type="project" value="UniProtKB-KW"/>
</dbReference>
<dbReference type="Pfam" id="PF00076">
    <property type="entry name" value="RRM_1"/>
    <property type="match status" value="2"/>
</dbReference>
<evidence type="ECO:0000256" key="7">
    <source>
        <dbReference type="ARBA" id="ARBA00022884"/>
    </source>
</evidence>
<evidence type="ECO:0000256" key="1">
    <source>
        <dbReference type="ARBA" id="ARBA00004496"/>
    </source>
</evidence>
<dbReference type="FunFam" id="3.30.70.330:FF:000022">
    <property type="entry name" value="APOBEC1 complementation factor isoform X1"/>
    <property type="match status" value="1"/>
</dbReference>
<dbReference type="CDD" id="cd12249">
    <property type="entry name" value="RRM1_hnRNPR_like"/>
    <property type="match status" value="1"/>
</dbReference>
<dbReference type="PANTHER" id="PTHR21245">
    <property type="entry name" value="HETEROGENEOUS NUCLEAR RIBONUCLEOPROTEIN"/>
    <property type="match status" value="1"/>
</dbReference>
<dbReference type="GO" id="GO:0051321">
    <property type="term" value="P:meiotic cell cycle"/>
    <property type="evidence" value="ECO:0007669"/>
    <property type="project" value="UniProtKB-KW"/>
</dbReference>
<dbReference type="InterPro" id="IPR034435">
    <property type="entry name" value="RBM46_RRM2"/>
</dbReference>
<protein>
    <recommendedName>
        <fullName evidence="2">Probable RNA-binding protein 46</fullName>
    </recommendedName>
    <alternativeName>
        <fullName evidence="10">RNA-binding motif protein 46</fullName>
    </alternativeName>
</protein>
<feature type="region of interest" description="Disordered" evidence="12">
    <location>
        <begin position="316"/>
        <end position="358"/>
    </location>
</feature>
<dbReference type="CDD" id="cd12492">
    <property type="entry name" value="RRM2_RBM46"/>
    <property type="match status" value="1"/>
</dbReference>
<feature type="domain" description="RRM" evidence="13">
    <location>
        <begin position="144"/>
        <end position="226"/>
    </location>
</feature>
<dbReference type="RefSeq" id="XP_032812089.1">
    <property type="nucleotide sequence ID" value="XM_032956198.1"/>
</dbReference>
<keyword evidence="5" id="KW-0221">Differentiation</keyword>
<dbReference type="SUPFAM" id="SSF54928">
    <property type="entry name" value="RNA-binding domain, RBD"/>
    <property type="match status" value="2"/>
</dbReference>
<evidence type="ECO:0000256" key="12">
    <source>
        <dbReference type="SAM" id="MobiDB-lite"/>
    </source>
</evidence>
<dbReference type="Gene3D" id="3.30.70.330">
    <property type="match status" value="2"/>
</dbReference>
<feature type="domain" description="RRM" evidence="13">
    <location>
        <begin position="64"/>
        <end position="142"/>
    </location>
</feature>
<dbReference type="InterPro" id="IPR000504">
    <property type="entry name" value="RRM_dom"/>
</dbReference>
<keyword evidence="9" id="KW-0469">Meiosis</keyword>